<name>A0A3P9DNK0_9CICH</name>
<organism evidence="10 11">
    <name type="scientific">Maylandia zebra</name>
    <name type="common">zebra mbuna</name>
    <dbReference type="NCBI Taxonomy" id="106582"/>
    <lineage>
        <taxon>Eukaryota</taxon>
        <taxon>Metazoa</taxon>
        <taxon>Chordata</taxon>
        <taxon>Craniata</taxon>
        <taxon>Vertebrata</taxon>
        <taxon>Euteleostomi</taxon>
        <taxon>Actinopterygii</taxon>
        <taxon>Neopterygii</taxon>
        <taxon>Teleostei</taxon>
        <taxon>Neoteleostei</taxon>
        <taxon>Acanthomorphata</taxon>
        <taxon>Ovalentaria</taxon>
        <taxon>Cichlomorphae</taxon>
        <taxon>Cichliformes</taxon>
        <taxon>Cichlidae</taxon>
        <taxon>African cichlids</taxon>
        <taxon>Pseudocrenilabrinae</taxon>
        <taxon>Haplochromini</taxon>
        <taxon>Maylandia</taxon>
        <taxon>Maylandia zebra complex</taxon>
    </lineage>
</organism>
<evidence type="ECO:0000256" key="5">
    <source>
        <dbReference type="ARBA" id="ARBA00022989"/>
    </source>
</evidence>
<evidence type="ECO:0000256" key="2">
    <source>
        <dbReference type="ARBA" id="ARBA00008497"/>
    </source>
</evidence>
<proteinExistence type="inferred from homology"/>
<dbReference type="GO" id="GO:1904669">
    <property type="term" value="P:ATP export"/>
    <property type="evidence" value="ECO:0007669"/>
    <property type="project" value="UniProtKB-ARBA"/>
</dbReference>
<evidence type="ECO:0000256" key="7">
    <source>
        <dbReference type="ARBA" id="ARBA00023136"/>
    </source>
</evidence>
<dbReference type="Ensembl" id="ENSMZET00005037123.1">
    <property type="protein sequence ID" value="ENSMZEP00005035858.1"/>
    <property type="gene ID" value="ENSMZEG00005026775.1"/>
</dbReference>
<evidence type="ECO:0000256" key="4">
    <source>
        <dbReference type="ARBA" id="ARBA00022692"/>
    </source>
</evidence>
<keyword evidence="7 9" id="KW-0472">Membrane</keyword>
<keyword evidence="5 9" id="KW-1133">Transmembrane helix</keyword>
<keyword evidence="3" id="KW-0813">Transport</keyword>
<dbReference type="GeneTree" id="ENSGT00940000178518"/>
<protein>
    <submittedName>
        <fullName evidence="10">Uncharacterized protein</fullName>
    </submittedName>
</protein>
<sequence>MEALITNLASGKRRTYIVIIVIFTISVLFSGNFECTCKSQVSDCRIYMVLPALMIFLLMLWTNSSFQRVFKYTCDGTCRSKCCRFCGSFLRHFLKAILVSVLWAAYLFFIGDWYVCCMSHLSNRTEEVQLPCKDKWKLTIEEKRGWCGKSF</sequence>
<feature type="transmembrane region" description="Helical" evidence="9">
    <location>
        <begin position="93"/>
        <end position="115"/>
    </location>
</feature>
<comment type="similarity">
    <text evidence="2">Belongs to the CALHM family.</text>
</comment>
<evidence type="ECO:0000256" key="3">
    <source>
        <dbReference type="ARBA" id="ARBA00022448"/>
    </source>
</evidence>
<keyword evidence="6" id="KW-0406">Ion transport</keyword>
<keyword evidence="8" id="KW-0407">Ion channel</keyword>
<evidence type="ECO:0000256" key="8">
    <source>
        <dbReference type="ARBA" id="ARBA00023303"/>
    </source>
</evidence>
<evidence type="ECO:0000256" key="6">
    <source>
        <dbReference type="ARBA" id="ARBA00023065"/>
    </source>
</evidence>
<dbReference type="InterPro" id="IPR029569">
    <property type="entry name" value="CALHM"/>
</dbReference>
<comment type="subcellular location">
    <subcellularLocation>
        <location evidence="1">Membrane</location>
        <topology evidence="1">Multi-pass membrane protein</topology>
    </subcellularLocation>
</comment>
<feature type="transmembrane region" description="Helical" evidence="9">
    <location>
        <begin position="45"/>
        <end position="62"/>
    </location>
</feature>
<keyword evidence="11" id="KW-1185">Reference proteome</keyword>
<reference evidence="10" key="3">
    <citation type="submission" date="2025-09" db="UniProtKB">
        <authorList>
            <consortium name="Ensembl"/>
        </authorList>
    </citation>
    <scope>IDENTIFICATION</scope>
</reference>
<dbReference type="Proteomes" id="UP000265160">
    <property type="component" value="LG20"/>
</dbReference>
<dbReference type="Pfam" id="PF14798">
    <property type="entry name" value="Ca_hom_mod"/>
    <property type="match status" value="1"/>
</dbReference>
<evidence type="ECO:0000313" key="10">
    <source>
        <dbReference type="Ensembl" id="ENSMZEP00005035858.1"/>
    </source>
</evidence>
<reference evidence="10 11" key="1">
    <citation type="journal article" date="2014" name="Nature">
        <title>The genomic substrate for adaptive radiation in African cichlid fish.</title>
        <authorList>
            <person name="Brawand D."/>
            <person name="Wagner C.E."/>
            <person name="Li Y.I."/>
            <person name="Malinsky M."/>
            <person name="Keller I."/>
            <person name="Fan S."/>
            <person name="Simakov O."/>
            <person name="Ng A.Y."/>
            <person name="Lim Z.W."/>
            <person name="Bezault E."/>
            <person name="Turner-Maier J."/>
            <person name="Johnson J."/>
            <person name="Alcazar R."/>
            <person name="Noh H.J."/>
            <person name="Russell P."/>
            <person name="Aken B."/>
            <person name="Alfoldi J."/>
            <person name="Amemiya C."/>
            <person name="Azzouzi N."/>
            <person name="Baroiller J.F."/>
            <person name="Barloy-Hubler F."/>
            <person name="Berlin A."/>
            <person name="Bloomquist R."/>
            <person name="Carleton K.L."/>
            <person name="Conte M.A."/>
            <person name="D'Cotta H."/>
            <person name="Eshel O."/>
            <person name="Gaffney L."/>
            <person name="Galibert F."/>
            <person name="Gante H.F."/>
            <person name="Gnerre S."/>
            <person name="Greuter L."/>
            <person name="Guyon R."/>
            <person name="Haddad N.S."/>
            <person name="Haerty W."/>
            <person name="Harris R.M."/>
            <person name="Hofmann H.A."/>
            <person name="Hourlier T."/>
            <person name="Hulata G."/>
            <person name="Jaffe D.B."/>
            <person name="Lara M."/>
            <person name="Lee A.P."/>
            <person name="MacCallum I."/>
            <person name="Mwaiko S."/>
            <person name="Nikaido M."/>
            <person name="Nishihara H."/>
            <person name="Ozouf-Costaz C."/>
            <person name="Penman D.J."/>
            <person name="Przybylski D."/>
            <person name="Rakotomanga M."/>
            <person name="Renn S.C.P."/>
            <person name="Ribeiro F.J."/>
            <person name="Ron M."/>
            <person name="Salzburger W."/>
            <person name="Sanchez-Pulido L."/>
            <person name="Santos M.E."/>
            <person name="Searle S."/>
            <person name="Sharpe T."/>
            <person name="Swofford R."/>
            <person name="Tan F.J."/>
            <person name="Williams L."/>
            <person name="Young S."/>
            <person name="Yin S."/>
            <person name="Okada N."/>
            <person name="Kocher T.D."/>
            <person name="Miska E.A."/>
            <person name="Lander E.S."/>
            <person name="Venkatesh B."/>
            <person name="Fernald R.D."/>
            <person name="Meyer A."/>
            <person name="Ponting C.P."/>
            <person name="Streelman J.T."/>
            <person name="Lindblad-Toh K."/>
            <person name="Seehausen O."/>
            <person name="Di Palma F."/>
        </authorList>
    </citation>
    <scope>NUCLEOTIDE SEQUENCE</scope>
</reference>
<dbReference type="AlphaFoldDB" id="A0A3P9DNK0"/>
<evidence type="ECO:0000256" key="1">
    <source>
        <dbReference type="ARBA" id="ARBA00004141"/>
    </source>
</evidence>
<keyword evidence="4 9" id="KW-0812">Transmembrane</keyword>
<accession>A0A3P9DNK0</accession>
<dbReference type="GO" id="GO:0034220">
    <property type="term" value="P:monoatomic ion transmembrane transport"/>
    <property type="evidence" value="ECO:0007669"/>
    <property type="project" value="UniProtKB-KW"/>
</dbReference>
<evidence type="ECO:0000313" key="11">
    <source>
        <dbReference type="Proteomes" id="UP000265160"/>
    </source>
</evidence>
<reference evidence="10" key="2">
    <citation type="submission" date="2025-08" db="UniProtKB">
        <authorList>
            <consortium name="Ensembl"/>
        </authorList>
    </citation>
    <scope>IDENTIFICATION</scope>
</reference>
<evidence type="ECO:0000256" key="9">
    <source>
        <dbReference type="SAM" id="Phobius"/>
    </source>
</evidence>
<feature type="transmembrane region" description="Helical" evidence="9">
    <location>
        <begin position="15"/>
        <end position="33"/>
    </location>
</feature>
<dbReference type="GO" id="GO:0016020">
    <property type="term" value="C:membrane"/>
    <property type="evidence" value="ECO:0007669"/>
    <property type="project" value="UniProtKB-SubCell"/>
</dbReference>